<dbReference type="AlphaFoldDB" id="A0A6I3SV66"/>
<protein>
    <submittedName>
        <fullName evidence="2">Transporter substrate-binding domain-containing protein</fullName>
    </submittedName>
</protein>
<evidence type="ECO:0000256" key="1">
    <source>
        <dbReference type="SAM" id="SignalP"/>
    </source>
</evidence>
<comment type="caution">
    <text evidence="2">The sequence shown here is derived from an EMBL/GenBank/DDBJ whole genome shotgun (WGS) entry which is preliminary data.</text>
</comment>
<dbReference type="OrthoDB" id="8752341at2"/>
<keyword evidence="1" id="KW-0732">Signal</keyword>
<dbReference type="SUPFAM" id="SSF53850">
    <property type="entry name" value="Periplasmic binding protein-like II"/>
    <property type="match status" value="1"/>
</dbReference>
<evidence type="ECO:0000313" key="3">
    <source>
        <dbReference type="Proteomes" id="UP000430634"/>
    </source>
</evidence>
<proteinExistence type="predicted"/>
<feature type="signal peptide" evidence="1">
    <location>
        <begin position="1"/>
        <end position="25"/>
    </location>
</feature>
<dbReference type="EMBL" id="WNKZ01000019">
    <property type="protein sequence ID" value="MTV52934.1"/>
    <property type="molecule type" value="Genomic_DNA"/>
</dbReference>
<dbReference type="Gene3D" id="3.40.190.10">
    <property type="entry name" value="Periplasmic binding protein-like II"/>
    <property type="match status" value="2"/>
</dbReference>
<dbReference type="Proteomes" id="UP000430634">
    <property type="component" value="Unassembled WGS sequence"/>
</dbReference>
<sequence length="259" mass="28351">MMRLSNVIRSGALAASLLAAAGAPAAPLRVGGFVVAPLIMGTPDAPLHGALRDFMDRTVAPRGVPLQWMPPTSLRRATESLRNGTLDVLLLTSGATDRGPGIGTFKWTYLRTRPQLALRHDAPLREVPDVARLAGLRIGWVDGSPLPPGLEGVDIDWQLLAVTDWQAANLRKLQARRVDAVFFENEYSPRYYARTTGVAIRLVRLPVAAGSFFMAYSLRSDPDDIARFDRIAGAAFAGKNFSTFLDRYVERAPRIRSSR</sequence>
<gene>
    <name evidence="2" type="ORF">GM672_09345</name>
</gene>
<organism evidence="2 3">
    <name type="scientific">Pseudoduganella buxea</name>
    <dbReference type="NCBI Taxonomy" id="1949069"/>
    <lineage>
        <taxon>Bacteria</taxon>
        <taxon>Pseudomonadati</taxon>
        <taxon>Pseudomonadota</taxon>
        <taxon>Betaproteobacteria</taxon>
        <taxon>Burkholderiales</taxon>
        <taxon>Oxalobacteraceae</taxon>
        <taxon>Telluria group</taxon>
        <taxon>Pseudoduganella</taxon>
    </lineage>
</organism>
<name>A0A6I3SV66_9BURK</name>
<reference evidence="2 3" key="1">
    <citation type="submission" date="2019-11" db="EMBL/GenBank/DDBJ databases">
        <title>Type strains purchased from KCTC, JCM and DSMZ.</title>
        <authorList>
            <person name="Lu H."/>
        </authorList>
    </citation>
    <scope>NUCLEOTIDE SEQUENCE [LARGE SCALE GENOMIC DNA]</scope>
    <source>
        <strain evidence="2 3">KCTC 52429</strain>
    </source>
</reference>
<accession>A0A6I3SV66</accession>
<evidence type="ECO:0000313" key="2">
    <source>
        <dbReference type="EMBL" id="MTV52934.1"/>
    </source>
</evidence>
<feature type="chain" id="PRO_5026151177" evidence="1">
    <location>
        <begin position="26"/>
        <end position="259"/>
    </location>
</feature>